<organism evidence="12">
    <name type="scientific">Trepomonas sp. PC1</name>
    <dbReference type="NCBI Taxonomy" id="1076344"/>
    <lineage>
        <taxon>Eukaryota</taxon>
        <taxon>Metamonada</taxon>
        <taxon>Diplomonadida</taxon>
        <taxon>Hexamitidae</taxon>
        <taxon>Hexamitinae</taxon>
        <taxon>Trepomonas</taxon>
    </lineage>
</organism>
<evidence type="ECO:0000256" key="10">
    <source>
        <dbReference type="SAM" id="Phobius"/>
    </source>
</evidence>
<keyword evidence="10" id="KW-0472">Membrane</keyword>
<dbReference type="PROSITE" id="PS00108">
    <property type="entry name" value="PROTEIN_KINASE_ST"/>
    <property type="match status" value="1"/>
</dbReference>
<dbReference type="InterPro" id="IPR017441">
    <property type="entry name" value="Protein_kinase_ATP_BS"/>
</dbReference>
<evidence type="ECO:0000256" key="3">
    <source>
        <dbReference type="ARBA" id="ARBA00022679"/>
    </source>
</evidence>
<dbReference type="SUPFAM" id="SSF56112">
    <property type="entry name" value="Protein kinase-like (PK-like)"/>
    <property type="match status" value="2"/>
</dbReference>
<reference evidence="12" key="1">
    <citation type="submission" date="2015-07" db="EMBL/GenBank/DDBJ databases">
        <title>Adaptation to a free-living lifestyle via gene acquisitions in the diplomonad Trepomonas sp. PC1.</title>
        <authorList>
            <person name="Xu F."/>
            <person name="Jerlstrom-Hultqvist J."/>
            <person name="Kolisko M."/>
            <person name="Simpson A.G.B."/>
            <person name="Roger A.J."/>
            <person name="Svard S.G."/>
            <person name="Andersson J.O."/>
        </authorList>
    </citation>
    <scope>NUCLEOTIDE SEQUENCE</scope>
    <source>
        <strain evidence="12">PC1</strain>
    </source>
</reference>
<protein>
    <recommendedName>
        <fullName evidence="1">non-specific serine/threonine protein kinase</fullName>
        <ecNumber evidence="1">2.7.11.1</ecNumber>
    </recommendedName>
</protein>
<evidence type="ECO:0000256" key="1">
    <source>
        <dbReference type="ARBA" id="ARBA00012513"/>
    </source>
</evidence>
<keyword evidence="10" id="KW-1133">Transmembrane helix</keyword>
<evidence type="ECO:0000256" key="2">
    <source>
        <dbReference type="ARBA" id="ARBA00022527"/>
    </source>
</evidence>
<name>A0A146KF19_9EUKA</name>
<dbReference type="GO" id="GO:0005524">
    <property type="term" value="F:ATP binding"/>
    <property type="evidence" value="ECO:0007669"/>
    <property type="project" value="UniProtKB-UniRule"/>
</dbReference>
<dbReference type="PANTHER" id="PTHR44899">
    <property type="entry name" value="CAMK FAMILY PROTEIN KINASE"/>
    <property type="match status" value="1"/>
</dbReference>
<keyword evidence="10" id="KW-0812">Transmembrane</keyword>
<dbReference type="SMART" id="SM00220">
    <property type="entry name" value="S_TKc"/>
    <property type="match status" value="2"/>
</dbReference>
<dbReference type="Gene3D" id="3.30.200.20">
    <property type="entry name" value="Phosphorylase Kinase, domain 1"/>
    <property type="match status" value="1"/>
</dbReference>
<comment type="catalytic activity">
    <reaction evidence="7">
        <text>L-threonyl-[protein] + ATP = O-phospho-L-threonyl-[protein] + ADP + H(+)</text>
        <dbReference type="Rhea" id="RHEA:46608"/>
        <dbReference type="Rhea" id="RHEA-COMP:11060"/>
        <dbReference type="Rhea" id="RHEA-COMP:11605"/>
        <dbReference type="ChEBI" id="CHEBI:15378"/>
        <dbReference type="ChEBI" id="CHEBI:30013"/>
        <dbReference type="ChEBI" id="CHEBI:30616"/>
        <dbReference type="ChEBI" id="CHEBI:61977"/>
        <dbReference type="ChEBI" id="CHEBI:456216"/>
        <dbReference type="EC" id="2.7.11.1"/>
    </reaction>
</comment>
<feature type="domain" description="Protein kinase" evidence="11">
    <location>
        <begin position="66"/>
        <end position="319"/>
    </location>
</feature>
<feature type="transmembrane region" description="Helical" evidence="10">
    <location>
        <begin position="20"/>
        <end position="39"/>
    </location>
</feature>
<keyword evidence="3" id="KW-0808">Transferase</keyword>
<evidence type="ECO:0000256" key="4">
    <source>
        <dbReference type="ARBA" id="ARBA00022741"/>
    </source>
</evidence>
<keyword evidence="6 9" id="KW-0067">ATP-binding</keyword>
<dbReference type="PROSITE" id="PS50011">
    <property type="entry name" value="PROTEIN_KINASE_DOM"/>
    <property type="match status" value="2"/>
</dbReference>
<evidence type="ECO:0000256" key="7">
    <source>
        <dbReference type="ARBA" id="ARBA00047899"/>
    </source>
</evidence>
<evidence type="ECO:0000259" key="11">
    <source>
        <dbReference type="PROSITE" id="PS50011"/>
    </source>
</evidence>
<feature type="binding site" evidence="9">
    <location>
        <position position="445"/>
    </location>
    <ligand>
        <name>ATP</name>
        <dbReference type="ChEBI" id="CHEBI:30616"/>
    </ligand>
</feature>
<keyword evidence="4 9" id="KW-0547">Nucleotide-binding</keyword>
<dbReference type="AlphaFoldDB" id="A0A146KF19"/>
<evidence type="ECO:0000313" key="12">
    <source>
        <dbReference type="EMBL" id="JAP95322.1"/>
    </source>
</evidence>
<keyword evidence="5 12" id="KW-0418">Kinase</keyword>
<comment type="catalytic activity">
    <reaction evidence="8">
        <text>L-seryl-[protein] + ATP = O-phospho-L-seryl-[protein] + ADP + H(+)</text>
        <dbReference type="Rhea" id="RHEA:17989"/>
        <dbReference type="Rhea" id="RHEA-COMP:9863"/>
        <dbReference type="Rhea" id="RHEA-COMP:11604"/>
        <dbReference type="ChEBI" id="CHEBI:15378"/>
        <dbReference type="ChEBI" id="CHEBI:29999"/>
        <dbReference type="ChEBI" id="CHEBI:30616"/>
        <dbReference type="ChEBI" id="CHEBI:83421"/>
        <dbReference type="ChEBI" id="CHEBI:456216"/>
        <dbReference type="EC" id="2.7.11.1"/>
    </reaction>
</comment>
<dbReference type="Gene3D" id="1.10.510.10">
    <property type="entry name" value="Transferase(Phosphotransferase) domain 1"/>
    <property type="match status" value="2"/>
</dbReference>
<dbReference type="InterPro" id="IPR011009">
    <property type="entry name" value="Kinase-like_dom_sf"/>
</dbReference>
<evidence type="ECO:0000256" key="6">
    <source>
        <dbReference type="ARBA" id="ARBA00022840"/>
    </source>
</evidence>
<dbReference type="GO" id="GO:0004674">
    <property type="term" value="F:protein serine/threonine kinase activity"/>
    <property type="evidence" value="ECO:0007669"/>
    <property type="project" value="UniProtKB-KW"/>
</dbReference>
<evidence type="ECO:0000256" key="9">
    <source>
        <dbReference type="PROSITE-ProRule" id="PRU10141"/>
    </source>
</evidence>
<dbReference type="Pfam" id="PF00069">
    <property type="entry name" value="Pkinase"/>
    <property type="match status" value="2"/>
</dbReference>
<dbReference type="PANTHER" id="PTHR44899:SF3">
    <property type="entry name" value="SERINE_THREONINE-PROTEIN KINASE NEK1"/>
    <property type="match status" value="1"/>
</dbReference>
<dbReference type="InterPro" id="IPR008271">
    <property type="entry name" value="Ser/Thr_kinase_AS"/>
</dbReference>
<evidence type="ECO:0000256" key="8">
    <source>
        <dbReference type="ARBA" id="ARBA00048679"/>
    </source>
</evidence>
<dbReference type="PROSITE" id="PS00107">
    <property type="entry name" value="PROTEIN_KINASE_ATP"/>
    <property type="match status" value="1"/>
</dbReference>
<gene>
    <name evidence="12" type="ORF">TPC1_11729</name>
</gene>
<proteinExistence type="predicted"/>
<evidence type="ECO:0000256" key="5">
    <source>
        <dbReference type="ARBA" id="ARBA00022777"/>
    </source>
</evidence>
<feature type="domain" description="Protein kinase" evidence="11">
    <location>
        <begin position="416"/>
        <end position="679"/>
    </location>
</feature>
<feature type="non-terminal residue" evidence="12">
    <location>
        <position position="1"/>
    </location>
</feature>
<keyword evidence="2" id="KW-0723">Serine/threonine-protein kinase</keyword>
<dbReference type="EMBL" id="GDID01001284">
    <property type="protein sequence ID" value="JAP95322.1"/>
    <property type="molecule type" value="Transcribed_RNA"/>
</dbReference>
<dbReference type="InterPro" id="IPR051131">
    <property type="entry name" value="NEK_Ser/Thr_kinase_NIMA"/>
</dbReference>
<accession>A0A146KF19</accession>
<dbReference type="InterPro" id="IPR000719">
    <property type="entry name" value="Prot_kinase_dom"/>
</dbReference>
<dbReference type="EC" id="2.7.11.1" evidence="1"/>
<sequence>RFSVPQDISLINLRRTNRRYFRYLQSLMMIIATYFLRIIQQFPKITKFLSYYARAIDTTPIMLSEFTTIKELSKGLYTNVSVVVSNKNNQQYVMKKFSLEGQDQAEIALIQSRMQSLSAIQYPQVIIPYKWFIEDNYLFVIIEYINGGTLESYLSTRIQSRSPISKRTILAIFNQICSAVRECKKNNVHNIDLKTDNVYLSVVDGRTIFKVNYFTTNNIFSQRLMQNDLDNHIPPEAINTRFFDTDISNWSIGIILFKMATFKEPFQDMNCTMIQDELINEKLDKINDHQLQNLFNFICAPNQEDRLSIEEIYEVSKILEQKLRGAQIRHVKHAPAPIQQKPVEAKPVNQEPTQIPNQMPTQPKEFNFPTKQHMQYFQNSQQPQNEPEDSEPQIQQISKPVEKQIPQEEFENIANYDKGKELGRGSFGVAYIATFKPNGKHYVLKIMENKNDQYQYKLLKREIDNMLSLKHPNVVTCLCGKLVQNKWYIVMEFANGGNLQSFLDDYRKRNTRVDPSLIIGLFRHIVRGMYYCTNKGIMHRDIKPENILLHRNESDHLMAKIADFGCSVTVDDHSNQFGMRTIIGTKTTLAPELMQQFLQRNSFRNYSFECDIWSLGVLFYQMCEFNRPYNGHNDWELMKAYQAGYYKKISNPTLQSILDLMLQIDPRKRKTIKEIDEYLTALK</sequence>